<dbReference type="AlphaFoldDB" id="A0A5K1U8U8"/>
<accession>A0A5K1U8U8</accession>
<dbReference type="VEuPathDB" id="AmoebaDB:KM1_287970"/>
<dbReference type="VEuPathDB" id="AmoebaDB:EHI5A_233890"/>
<evidence type="ECO:0000313" key="1">
    <source>
        <dbReference type="EMBL" id="GAT93149.1"/>
    </source>
</evidence>
<reference evidence="1 2" key="1">
    <citation type="submission" date="2016-05" db="EMBL/GenBank/DDBJ databases">
        <title>First whole genome sequencing of Entamoeba histolytica HM1:IMSS-clone-6.</title>
        <authorList>
            <person name="Mukherjee Avik.K."/>
            <person name="Izumyama S."/>
            <person name="Nakada-Tsukui K."/>
            <person name="Nozaki T."/>
        </authorList>
    </citation>
    <scope>NUCLEOTIDE SEQUENCE [LARGE SCALE GENOMIC DNA]</scope>
    <source>
        <strain evidence="1 2">HM1:IMSS clone 6</strain>
    </source>
</reference>
<dbReference type="PANTHER" id="PTHR45661:SF3">
    <property type="entry name" value="IG-LIKE DOMAIN-CONTAINING PROTEIN"/>
    <property type="match status" value="1"/>
</dbReference>
<dbReference type="InterPro" id="IPR026906">
    <property type="entry name" value="LRR_5"/>
</dbReference>
<protein>
    <submittedName>
        <fullName evidence="1">Leucine rich repeat protein bspa family</fullName>
    </submittedName>
</protein>
<dbReference type="VEuPathDB" id="AmoebaDB:EHI7A_188240"/>
<proteinExistence type="predicted"/>
<gene>
    <name evidence="1" type="ORF">CL6EHI_198630</name>
</gene>
<dbReference type="SUPFAM" id="SSF52058">
    <property type="entry name" value="L domain-like"/>
    <property type="match status" value="1"/>
</dbReference>
<dbReference type="InterPro" id="IPR053139">
    <property type="entry name" value="Surface_bspA-like"/>
</dbReference>
<organism evidence="1 2">
    <name type="scientific">Entamoeba histolytica</name>
    <dbReference type="NCBI Taxonomy" id="5759"/>
    <lineage>
        <taxon>Eukaryota</taxon>
        <taxon>Amoebozoa</taxon>
        <taxon>Evosea</taxon>
        <taxon>Archamoebae</taxon>
        <taxon>Mastigamoebida</taxon>
        <taxon>Entamoebidae</taxon>
        <taxon>Entamoeba</taxon>
    </lineage>
</organism>
<evidence type="ECO:0000313" key="2">
    <source>
        <dbReference type="Proteomes" id="UP000078387"/>
    </source>
</evidence>
<dbReference type="Pfam" id="PF13306">
    <property type="entry name" value="LRR_5"/>
    <property type="match status" value="1"/>
</dbReference>
<dbReference type="OMA" id="PTTNYGR"/>
<dbReference type="Proteomes" id="UP000078387">
    <property type="component" value="Unassembled WGS sequence"/>
</dbReference>
<dbReference type="PANTHER" id="PTHR45661">
    <property type="entry name" value="SURFACE ANTIGEN"/>
    <property type="match status" value="1"/>
</dbReference>
<dbReference type="InterPro" id="IPR032675">
    <property type="entry name" value="LRR_dom_sf"/>
</dbReference>
<dbReference type="VEuPathDB" id="AmoebaDB:EHI_198630"/>
<dbReference type="EMBL" id="BDEQ01000001">
    <property type="protein sequence ID" value="GAT93149.1"/>
    <property type="molecule type" value="Genomic_DNA"/>
</dbReference>
<dbReference type="Gene3D" id="3.80.10.10">
    <property type="entry name" value="Ribonuclease Inhibitor"/>
    <property type="match status" value="1"/>
</dbReference>
<sequence>MGEIDAYSMMIICKYFINIKDIINIELVCKKYRGTMSKFHFNTVVLTEKNIKMFPSIQTQYIYGNEKKIIQNNINKYENWREIGYKEFINQVNKETEIEEIFHKVKITKEDVKEYFIQMDERCHIIDKGCFCDNHLIDNITIPNFITSIRNGIFMNCYGLTNIVLSDMISVIPKYCFKGCTSIQKIQLPFGIDTIDDESFMNCINLKEIDFSDHLISLGNHCFVNCNKLLEISLPPTIQNIGDGCFCNCKSLSNIITIGPTTHYGRRIFNGCENIPAIIITKEINELKSFEFSHCIGLRKVEIPSSVTKIERYCFKDCKKLELITLHEGIEYEKGCFEGCETLKEIVEMDNSLFETLPK</sequence>
<dbReference type="VEuPathDB" id="AmoebaDB:EHI8A_215490"/>
<name>A0A5K1U8U8_ENTHI</name>
<comment type="caution">
    <text evidence="1">The sequence shown here is derived from an EMBL/GenBank/DDBJ whole genome shotgun (WGS) entry which is preliminary data.</text>
</comment>